<dbReference type="InterPro" id="IPR036398">
    <property type="entry name" value="CA_dom_sf"/>
</dbReference>
<evidence type="ECO:0000256" key="7">
    <source>
        <dbReference type="ARBA" id="ARBA00022833"/>
    </source>
</evidence>
<protein>
    <recommendedName>
        <fullName evidence="5 10">Carbonic anhydrase</fullName>
        <ecNumber evidence="5 10">4.2.1.1</ecNumber>
    </recommendedName>
</protein>
<dbReference type="EC" id="4.2.1.1" evidence="5 10"/>
<dbReference type="Pfam" id="PF00194">
    <property type="entry name" value="Carb_anhydrase"/>
    <property type="match status" value="1"/>
</dbReference>
<comment type="catalytic activity">
    <reaction evidence="9 10">
        <text>hydrogencarbonate + H(+) = CO2 + H2O</text>
        <dbReference type="Rhea" id="RHEA:10748"/>
        <dbReference type="ChEBI" id="CHEBI:15377"/>
        <dbReference type="ChEBI" id="CHEBI:15378"/>
        <dbReference type="ChEBI" id="CHEBI:16526"/>
        <dbReference type="ChEBI" id="CHEBI:17544"/>
        <dbReference type="EC" id="4.2.1.1"/>
    </reaction>
</comment>
<dbReference type="PROSITE" id="PS00162">
    <property type="entry name" value="ALPHA_CA_1"/>
    <property type="match status" value="1"/>
</dbReference>
<evidence type="ECO:0000256" key="8">
    <source>
        <dbReference type="ARBA" id="ARBA00023239"/>
    </source>
</evidence>
<evidence type="ECO:0000256" key="5">
    <source>
        <dbReference type="ARBA" id="ARBA00012925"/>
    </source>
</evidence>
<dbReference type="AlphaFoldDB" id="A0A9W7I935"/>
<feature type="signal peptide" evidence="10">
    <location>
        <begin position="1"/>
        <end position="24"/>
    </location>
</feature>
<dbReference type="SMART" id="SM01057">
    <property type="entry name" value="Carb_anhydrase"/>
    <property type="match status" value="1"/>
</dbReference>
<comment type="cofactor">
    <cofactor evidence="1 10">
        <name>Zn(2+)</name>
        <dbReference type="ChEBI" id="CHEBI:29105"/>
    </cofactor>
</comment>
<dbReference type="CDD" id="cd03124">
    <property type="entry name" value="alpha_CA_prokaryotic_like"/>
    <property type="match status" value="1"/>
</dbReference>
<dbReference type="InterPro" id="IPR001148">
    <property type="entry name" value="CA_dom"/>
</dbReference>
<dbReference type="InterPro" id="IPR018338">
    <property type="entry name" value="Carbonic_anhydrase_a-class_CS"/>
</dbReference>
<organism evidence="12 13">
    <name type="scientific">Hibiscus trionum</name>
    <name type="common">Flower of an hour</name>
    <dbReference type="NCBI Taxonomy" id="183268"/>
    <lineage>
        <taxon>Eukaryota</taxon>
        <taxon>Viridiplantae</taxon>
        <taxon>Streptophyta</taxon>
        <taxon>Embryophyta</taxon>
        <taxon>Tracheophyta</taxon>
        <taxon>Spermatophyta</taxon>
        <taxon>Magnoliopsida</taxon>
        <taxon>eudicotyledons</taxon>
        <taxon>Gunneridae</taxon>
        <taxon>Pentapetalae</taxon>
        <taxon>rosids</taxon>
        <taxon>malvids</taxon>
        <taxon>Malvales</taxon>
        <taxon>Malvaceae</taxon>
        <taxon>Malvoideae</taxon>
        <taxon>Hibiscus</taxon>
    </lineage>
</organism>
<evidence type="ECO:0000256" key="3">
    <source>
        <dbReference type="ARBA" id="ARBA00004470"/>
    </source>
</evidence>
<dbReference type="PANTHER" id="PTHR18952">
    <property type="entry name" value="CARBONIC ANHYDRASE"/>
    <property type="match status" value="1"/>
</dbReference>
<evidence type="ECO:0000256" key="4">
    <source>
        <dbReference type="ARBA" id="ARBA00006365"/>
    </source>
</evidence>
<evidence type="ECO:0000256" key="6">
    <source>
        <dbReference type="ARBA" id="ARBA00022723"/>
    </source>
</evidence>
<keyword evidence="6 10" id="KW-0479">Metal-binding</keyword>
<comment type="subcellular location">
    <subcellularLocation>
        <location evidence="3">Plastid</location>
        <location evidence="3">Chloroplast stroma</location>
    </subcellularLocation>
</comment>
<dbReference type="PANTHER" id="PTHR18952:SF208">
    <property type="entry name" value="CARBONIC ANHYDRASE XA-RELATED"/>
    <property type="match status" value="1"/>
</dbReference>
<feature type="chain" id="PRO_5041012929" description="Carbonic anhydrase" evidence="10">
    <location>
        <begin position="25"/>
        <end position="276"/>
    </location>
</feature>
<dbReference type="EMBL" id="BSYR01000024">
    <property type="protein sequence ID" value="GMI92130.1"/>
    <property type="molecule type" value="Genomic_DNA"/>
</dbReference>
<dbReference type="InterPro" id="IPR023561">
    <property type="entry name" value="Carbonic_anhydrase_a-class"/>
</dbReference>
<sequence length="276" mass="31227">MTNLPTRSLVCSFFIVLVLHSFSATSHEVKDEREFSYSATSPRGPARWGEIHAEWGACSHGKMQSPIDMSSERVDMISRLGSFKRSYKLTYAVLRNRGHDMMLRFEAEAGCIEINGTVYALRQCHWHSPSEHTINRIRYDLELHLVHESADGRIAVVGILYKIGAPDSFLSSLTDDLAAVTDITGGERDVGVIDPRVIKIGSGEFYRYIGSLTVPPCTENVLWNIAKKVRTVTWEQLILLRVAVHDESNTNARPLQAINKRSIELYRVDDDYEEEN</sequence>
<dbReference type="Gene3D" id="3.10.200.10">
    <property type="entry name" value="Alpha carbonic anhydrase"/>
    <property type="match status" value="1"/>
</dbReference>
<accession>A0A9W7I935</accession>
<name>A0A9W7I935_HIBTR</name>
<comment type="caution">
    <text evidence="12">The sequence shown here is derived from an EMBL/GenBank/DDBJ whole genome shotgun (WGS) entry which is preliminary data.</text>
</comment>
<reference evidence="12" key="1">
    <citation type="submission" date="2023-05" db="EMBL/GenBank/DDBJ databases">
        <title>Genome and transcriptome analyses reveal genes involved in the formation of fine ridges on petal epidermal cells in Hibiscus trionum.</title>
        <authorList>
            <person name="Koshimizu S."/>
            <person name="Masuda S."/>
            <person name="Ishii T."/>
            <person name="Shirasu K."/>
            <person name="Hoshino A."/>
            <person name="Arita M."/>
        </authorList>
    </citation>
    <scope>NUCLEOTIDE SEQUENCE</scope>
    <source>
        <strain evidence="12">Hamamatsu line</strain>
    </source>
</reference>
<comment type="similarity">
    <text evidence="4">Belongs to the alpha-class carbonic anhydrase family.</text>
</comment>
<evidence type="ECO:0000256" key="10">
    <source>
        <dbReference type="RuleBase" id="RU367011"/>
    </source>
</evidence>
<feature type="domain" description="Alpha-carbonic anhydrase" evidence="11">
    <location>
        <begin position="33"/>
        <end position="267"/>
    </location>
</feature>
<dbReference type="GO" id="GO:0008270">
    <property type="term" value="F:zinc ion binding"/>
    <property type="evidence" value="ECO:0007669"/>
    <property type="project" value="UniProtKB-UniRule"/>
</dbReference>
<evidence type="ECO:0000256" key="2">
    <source>
        <dbReference type="ARBA" id="ARBA00002904"/>
    </source>
</evidence>
<dbReference type="InterPro" id="IPR041891">
    <property type="entry name" value="Alpha_CA_prokaryot-like"/>
</dbReference>
<evidence type="ECO:0000313" key="12">
    <source>
        <dbReference type="EMBL" id="GMI92130.1"/>
    </source>
</evidence>
<evidence type="ECO:0000313" key="13">
    <source>
        <dbReference type="Proteomes" id="UP001165190"/>
    </source>
</evidence>
<dbReference type="OrthoDB" id="429145at2759"/>
<dbReference type="GO" id="GO:0006730">
    <property type="term" value="P:one-carbon metabolic process"/>
    <property type="evidence" value="ECO:0007669"/>
    <property type="project" value="TreeGrafter"/>
</dbReference>
<keyword evidence="8 10" id="KW-0456">Lyase</keyword>
<evidence type="ECO:0000256" key="1">
    <source>
        <dbReference type="ARBA" id="ARBA00001947"/>
    </source>
</evidence>
<keyword evidence="10" id="KW-0732">Signal</keyword>
<dbReference type="GO" id="GO:0009570">
    <property type="term" value="C:chloroplast stroma"/>
    <property type="evidence" value="ECO:0007669"/>
    <property type="project" value="UniProtKB-SubCell"/>
</dbReference>
<keyword evidence="7 10" id="KW-0862">Zinc</keyword>
<dbReference type="Proteomes" id="UP001165190">
    <property type="component" value="Unassembled WGS sequence"/>
</dbReference>
<dbReference type="GO" id="GO:0004089">
    <property type="term" value="F:carbonate dehydratase activity"/>
    <property type="evidence" value="ECO:0007669"/>
    <property type="project" value="UniProtKB-UniRule"/>
</dbReference>
<proteinExistence type="inferred from homology"/>
<dbReference type="PROSITE" id="PS51144">
    <property type="entry name" value="ALPHA_CA_2"/>
    <property type="match status" value="1"/>
</dbReference>
<comment type="similarity">
    <text evidence="10">Belongs to the alpha-carbonic anhydrase family.</text>
</comment>
<gene>
    <name evidence="12" type="ORF">HRI_002882300</name>
</gene>
<keyword evidence="13" id="KW-1185">Reference proteome</keyword>
<comment type="function">
    <text evidence="2 10">Reversible hydration of carbon dioxide.</text>
</comment>
<dbReference type="SUPFAM" id="SSF51069">
    <property type="entry name" value="Carbonic anhydrase"/>
    <property type="match status" value="1"/>
</dbReference>
<evidence type="ECO:0000256" key="9">
    <source>
        <dbReference type="ARBA" id="ARBA00048348"/>
    </source>
</evidence>
<evidence type="ECO:0000259" key="11">
    <source>
        <dbReference type="PROSITE" id="PS51144"/>
    </source>
</evidence>